<dbReference type="InParanoid" id="A0A1X7T6I2"/>
<accession>A0A1X7T6I2</accession>
<dbReference type="OrthoDB" id="342730at2759"/>
<proteinExistence type="predicted"/>
<organism evidence="1">
    <name type="scientific">Amphimedon queenslandica</name>
    <name type="common">Sponge</name>
    <dbReference type="NCBI Taxonomy" id="400682"/>
    <lineage>
        <taxon>Eukaryota</taxon>
        <taxon>Metazoa</taxon>
        <taxon>Porifera</taxon>
        <taxon>Demospongiae</taxon>
        <taxon>Heteroscleromorpha</taxon>
        <taxon>Haplosclerida</taxon>
        <taxon>Niphatidae</taxon>
        <taxon>Amphimedon</taxon>
    </lineage>
</organism>
<dbReference type="EnsemblMetazoa" id="Aqu2.1.10125_001">
    <property type="protein sequence ID" value="Aqu2.1.10125_001"/>
    <property type="gene ID" value="Aqu2.1.10125"/>
</dbReference>
<sequence>MAASYLRVFRQHFHSLSRIIGSHPDTCFMTAAELYSRDLISPEVKDDVTEKARAANVEVAMMLLRCLEVKIEESPALWETALEALDKMDGLKRLTKKMRGETEISYREFSSPQLHVAEIVDEVSRRDELLTLIKNLRTNFDSFLLGVKHELHDVEIDDIKLILTSALSNFSLLFDGKLDEYVSDINQQESLHTLLQYLISKNFCGFLNYELLANIVNALGNEKSKHLLHTYVECYKTFAKQVKLRELIQPYLEKNQLVQANIIGLPTITFEVDGSWLNRTLYTFRCAIASAFVSAWRMIYANADPGSIIITYTVLPEDLSYIIRDLTSNGEFLSKLGIKALLRNGSGKIISSLVDDDDTRGAKAQQCLVFCDAETQTVKVSKPSESISETVQSLDKKIAIALQMNMT</sequence>
<reference evidence="1" key="1">
    <citation type="submission" date="2017-05" db="UniProtKB">
        <authorList>
            <consortium name="EnsemblMetazoa"/>
        </authorList>
    </citation>
    <scope>IDENTIFICATION</scope>
</reference>
<name>A0A1X7T6I2_AMPQE</name>
<protein>
    <submittedName>
        <fullName evidence="1">Uncharacterized protein</fullName>
    </submittedName>
</protein>
<evidence type="ECO:0000313" key="1">
    <source>
        <dbReference type="EnsemblMetazoa" id="Aqu2.1.10125_001"/>
    </source>
</evidence>
<dbReference type="AlphaFoldDB" id="A0A1X7T6I2"/>